<name>A0A0M3J945_ANISI</name>
<evidence type="ECO:0000313" key="3">
    <source>
        <dbReference type="WBParaSite" id="ASIM_0000410601-mRNA-1"/>
    </source>
</evidence>
<dbReference type="WBParaSite" id="ASIM_0000410601-mRNA-1">
    <property type="protein sequence ID" value="ASIM_0000410601-mRNA-1"/>
    <property type="gene ID" value="ASIM_0000410601"/>
</dbReference>
<dbReference type="EMBL" id="UYRR01006470">
    <property type="protein sequence ID" value="VDK22640.1"/>
    <property type="molecule type" value="Genomic_DNA"/>
</dbReference>
<protein>
    <submittedName>
        <fullName evidence="1 3">Uncharacterized protein</fullName>
    </submittedName>
</protein>
<gene>
    <name evidence="1" type="ORF">ASIM_LOCUS3924</name>
</gene>
<dbReference type="OrthoDB" id="5893474at2759"/>
<dbReference type="AlphaFoldDB" id="A0A0M3J945"/>
<reference evidence="1 2" key="2">
    <citation type="submission" date="2018-11" db="EMBL/GenBank/DDBJ databases">
        <authorList>
            <consortium name="Pathogen Informatics"/>
        </authorList>
    </citation>
    <scope>NUCLEOTIDE SEQUENCE [LARGE SCALE GENOMIC DNA]</scope>
</reference>
<sequence>MRHCDVIALRWCVPKHLPGITYRTLMRWEMQKRLPKEIDFEGMSTDFTTFGLINLIKAFEREHHQWLSSPNETTEPPPVEWNLGEALRTDDPVKGLRSLRRVQLRHSTVIAQPGREEYEVIPSWASQIADNSFVAIQFMTRRSNSCMMSTGNVIENHSRRISSL</sequence>
<organism evidence="3">
    <name type="scientific">Anisakis simplex</name>
    <name type="common">Herring worm</name>
    <dbReference type="NCBI Taxonomy" id="6269"/>
    <lineage>
        <taxon>Eukaryota</taxon>
        <taxon>Metazoa</taxon>
        <taxon>Ecdysozoa</taxon>
        <taxon>Nematoda</taxon>
        <taxon>Chromadorea</taxon>
        <taxon>Rhabditida</taxon>
        <taxon>Spirurina</taxon>
        <taxon>Ascaridomorpha</taxon>
        <taxon>Ascaridoidea</taxon>
        <taxon>Anisakidae</taxon>
        <taxon>Anisakis</taxon>
        <taxon>Anisakis simplex complex</taxon>
    </lineage>
</organism>
<accession>A0A0M3J945</accession>
<proteinExistence type="predicted"/>
<dbReference type="Proteomes" id="UP000267096">
    <property type="component" value="Unassembled WGS sequence"/>
</dbReference>
<reference evidence="3" key="1">
    <citation type="submission" date="2017-02" db="UniProtKB">
        <authorList>
            <consortium name="WormBaseParasite"/>
        </authorList>
    </citation>
    <scope>IDENTIFICATION</scope>
</reference>
<evidence type="ECO:0000313" key="1">
    <source>
        <dbReference type="EMBL" id="VDK22640.1"/>
    </source>
</evidence>
<keyword evidence="2" id="KW-1185">Reference proteome</keyword>
<evidence type="ECO:0000313" key="2">
    <source>
        <dbReference type="Proteomes" id="UP000267096"/>
    </source>
</evidence>